<accession>A0ABU5S2L1</accession>
<dbReference type="InterPro" id="IPR046897">
    <property type="entry name" value="ABC-3C_MC6"/>
</dbReference>
<evidence type="ECO:0000256" key="1">
    <source>
        <dbReference type="SAM" id="Phobius"/>
    </source>
</evidence>
<protein>
    <submittedName>
        <fullName evidence="2">ABC-three component system middle component 6</fullName>
    </submittedName>
</protein>
<sequence length="80" mass="9277">MIIPTDTPPERSMYVIGASVVGILKKEKAKTIDPDILYKKFIKNNPHVKITYNYFLYALDWLFILGLVELTPQAMIKRCF</sequence>
<proteinExistence type="predicted"/>
<keyword evidence="1" id="KW-0472">Membrane</keyword>
<dbReference type="Proteomes" id="UP001303899">
    <property type="component" value="Unassembled WGS sequence"/>
</dbReference>
<dbReference type="RefSeq" id="WP_323327480.1">
    <property type="nucleotide sequence ID" value="NZ_JAYGIL010000006.1"/>
</dbReference>
<reference evidence="2 3" key="1">
    <citation type="submission" date="2023-12" db="EMBL/GenBank/DDBJ databases">
        <title>Novel species of the genus Arcicella isolated from rivers.</title>
        <authorList>
            <person name="Lu H."/>
        </authorList>
    </citation>
    <scope>NUCLEOTIDE SEQUENCE [LARGE SCALE GENOMIC DNA]</scope>
    <source>
        <strain evidence="2 3">DC2W</strain>
    </source>
</reference>
<gene>
    <name evidence="2" type="ORF">VB776_07190</name>
</gene>
<keyword evidence="3" id="KW-1185">Reference proteome</keyword>
<organism evidence="2 3">
    <name type="scientific">Arcicella gelida</name>
    <dbReference type="NCBI Taxonomy" id="2984195"/>
    <lineage>
        <taxon>Bacteria</taxon>
        <taxon>Pseudomonadati</taxon>
        <taxon>Bacteroidota</taxon>
        <taxon>Cytophagia</taxon>
        <taxon>Cytophagales</taxon>
        <taxon>Flectobacillaceae</taxon>
        <taxon>Arcicella</taxon>
    </lineage>
</organism>
<comment type="caution">
    <text evidence="2">The sequence shown here is derived from an EMBL/GenBank/DDBJ whole genome shotgun (WGS) entry which is preliminary data.</text>
</comment>
<keyword evidence="1" id="KW-1133">Transmembrane helix</keyword>
<name>A0ABU5S2L1_9BACT</name>
<dbReference type="EMBL" id="JAYGIL010000006">
    <property type="protein sequence ID" value="MEA5402691.1"/>
    <property type="molecule type" value="Genomic_DNA"/>
</dbReference>
<feature type="transmembrane region" description="Helical" evidence="1">
    <location>
        <begin position="54"/>
        <end position="71"/>
    </location>
</feature>
<dbReference type="Pfam" id="PF20293">
    <property type="entry name" value="MC6"/>
    <property type="match status" value="1"/>
</dbReference>
<evidence type="ECO:0000313" key="2">
    <source>
        <dbReference type="EMBL" id="MEA5402691.1"/>
    </source>
</evidence>
<keyword evidence="1" id="KW-0812">Transmembrane</keyword>
<evidence type="ECO:0000313" key="3">
    <source>
        <dbReference type="Proteomes" id="UP001303899"/>
    </source>
</evidence>